<evidence type="ECO:0000256" key="2">
    <source>
        <dbReference type="ARBA" id="ARBA00024446"/>
    </source>
</evidence>
<dbReference type="SUPFAM" id="SSF159133">
    <property type="entry name" value="EutN/CcmL-like"/>
    <property type="match status" value="1"/>
</dbReference>
<dbReference type="PANTHER" id="PTHR36539">
    <property type="entry name" value="ETHANOLAMINE UTILIZATION PROTEIN EUTN"/>
    <property type="match status" value="1"/>
</dbReference>
<dbReference type="InterPro" id="IPR036677">
    <property type="entry name" value="EutN_CcmL_sf"/>
</dbReference>
<organism evidence="3">
    <name type="scientific">hydrothermal vent metagenome</name>
    <dbReference type="NCBI Taxonomy" id="652676"/>
    <lineage>
        <taxon>unclassified sequences</taxon>
        <taxon>metagenomes</taxon>
        <taxon>ecological metagenomes</taxon>
    </lineage>
</organism>
<sequence>MFLGKVVGTLVASHKEASLDGLKFLVVRRLTIDNDEESGYVVAADAVGAGLDEVVMVATGSSARQTVFTDKRPCDAVIMAIVDSWEVAGDEKYRK</sequence>
<evidence type="ECO:0008006" key="4">
    <source>
        <dbReference type="Google" id="ProtNLM"/>
    </source>
</evidence>
<protein>
    <recommendedName>
        <fullName evidence="4">Ethanolamine utilization protein EutN</fullName>
    </recommendedName>
</protein>
<evidence type="ECO:0000313" key="3">
    <source>
        <dbReference type="EMBL" id="VAW42721.1"/>
    </source>
</evidence>
<dbReference type="AlphaFoldDB" id="A0A3B0VIH6"/>
<proteinExistence type="predicted"/>
<comment type="subcellular location">
    <subcellularLocation>
        <location evidence="1">Bacterial microcompartment</location>
    </subcellularLocation>
</comment>
<accession>A0A3B0VIH6</accession>
<evidence type="ECO:0000256" key="1">
    <source>
        <dbReference type="ARBA" id="ARBA00024322"/>
    </source>
</evidence>
<keyword evidence="2" id="KW-1283">Bacterial microcompartment</keyword>
<reference evidence="3" key="1">
    <citation type="submission" date="2018-06" db="EMBL/GenBank/DDBJ databases">
        <authorList>
            <person name="Zhirakovskaya E."/>
        </authorList>
    </citation>
    <scope>NUCLEOTIDE SEQUENCE</scope>
</reference>
<dbReference type="InterPro" id="IPR004992">
    <property type="entry name" value="EutN_CcmL"/>
</dbReference>
<dbReference type="Gene3D" id="2.40.50.220">
    <property type="entry name" value="EutN/Ccml"/>
    <property type="match status" value="1"/>
</dbReference>
<name>A0A3B0VIH6_9ZZZZ</name>
<gene>
    <name evidence="3" type="ORF">MNBD_CHLOROFLEXI01-1212</name>
</gene>
<dbReference type="Pfam" id="PF03319">
    <property type="entry name" value="EutN_CcmL"/>
    <property type="match status" value="1"/>
</dbReference>
<dbReference type="PANTHER" id="PTHR36539:SF1">
    <property type="entry name" value="BACTERIAL MICROCOMPARTMENT SHELL VERTEX PROTEIN EUTN"/>
    <property type="match status" value="1"/>
</dbReference>
<dbReference type="EMBL" id="UOEU01000942">
    <property type="protein sequence ID" value="VAW42721.1"/>
    <property type="molecule type" value="Genomic_DNA"/>
</dbReference>
<dbReference type="GO" id="GO:0031469">
    <property type="term" value="C:bacterial microcompartment"/>
    <property type="evidence" value="ECO:0007669"/>
    <property type="project" value="UniProtKB-SubCell"/>
</dbReference>
<dbReference type="PROSITE" id="PS51932">
    <property type="entry name" value="BMV"/>
    <property type="match status" value="1"/>
</dbReference>
<dbReference type="CDD" id="cd01614">
    <property type="entry name" value="EutN_CcmL"/>
    <property type="match status" value="1"/>
</dbReference>